<dbReference type="Proteomes" id="UP000015101">
    <property type="component" value="Unassembled WGS sequence"/>
</dbReference>
<dbReference type="AlphaFoldDB" id="T1FZP1"/>
<dbReference type="GeneID" id="20214289"/>
<gene>
    <name evidence="2" type="primary">20214289</name>
    <name evidence="1" type="ORF">HELRODRAFT_69072</name>
</gene>
<dbReference type="EMBL" id="KB097571">
    <property type="protein sequence ID" value="ESN94378.1"/>
    <property type="molecule type" value="Genomic_DNA"/>
</dbReference>
<dbReference type="STRING" id="6412.T1FZP1"/>
<reference evidence="1 3" key="2">
    <citation type="journal article" date="2013" name="Nature">
        <title>Insights into bilaterian evolution from three spiralian genomes.</title>
        <authorList>
            <person name="Simakov O."/>
            <person name="Marletaz F."/>
            <person name="Cho S.J."/>
            <person name="Edsinger-Gonzales E."/>
            <person name="Havlak P."/>
            <person name="Hellsten U."/>
            <person name="Kuo D.H."/>
            <person name="Larsson T."/>
            <person name="Lv J."/>
            <person name="Arendt D."/>
            <person name="Savage R."/>
            <person name="Osoegawa K."/>
            <person name="de Jong P."/>
            <person name="Grimwood J."/>
            <person name="Chapman J.A."/>
            <person name="Shapiro H."/>
            <person name="Aerts A."/>
            <person name="Otillar R.P."/>
            <person name="Terry A.Y."/>
            <person name="Boore J.L."/>
            <person name="Grigoriev I.V."/>
            <person name="Lindberg D.R."/>
            <person name="Seaver E.C."/>
            <person name="Weisblat D.A."/>
            <person name="Putnam N.H."/>
            <person name="Rokhsar D.S."/>
        </authorList>
    </citation>
    <scope>NUCLEOTIDE SEQUENCE</scope>
</reference>
<evidence type="ECO:0000313" key="2">
    <source>
        <dbReference type="EnsemblMetazoa" id="HelroP69072"/>
    </source>
</evidence>
<accession>T1FZP1</accession>
<dbReference type="HOGENOM" id="CLU_059250_0_0_1"/>
<name>T1FZP1_HELRO</name>
<dbReference type="OrthoDB" id="205993at2759"/>
<evidence type="ECO:0000313" key="1">
    <source>
        <dbReference type="EMBL" id="ESN94378.1"/>
    </source>
</evidence>
<keyword evidence="3" id="KW-1185">Reference proteome</keyword>
<dbReference type="Pfam" id="PF04910">
    <property type="entry name" value="Tcf25"/>
    <property type="match status" value="1"/>
</dbReference>
<dbReference type="EnsemblMetazoa" id="HelroT69072">
    <property type="protein sequence ID" value="HelroP69072"/>
    <property type="gene ID" value="HelroG69072"/>
</dbReference>
<evidence type="ECO:0000313" key="3">
    <source>
        <dbReference type="Proteomes" id="UP000015101"/>
    </source>
</evidence>
<dbReference type="CTD" id="20214289"/>
<dbReference type="InParanoid" id="T1FZP1"/>
<sequence>MELVEKKCGLLFFKMQQSKSYQDIQTQFENGVSPHDPSFVVVNFLQDFPYHLDALLQLYHFFLTNHELVKANEIIERSLCVCEYILHPLFSFSQGNCRLDYEIKENRAFYLVLMKRAVLLHKRGCYRTSLELIKLIFSLSPESDPLALLLCIDVYALKAANYSFLLQFANKWKEDKNLFHLPNFAFSVALALFHSSKTNESLSIKADNQVVD</sequence>
<dbReference type="KEGG" id="hro:HELRODRAFT_69072"/>
<dbReference type="eggNOG" id="KOG2422">
    <property type="taxonomic scope" value="Eukaryota"/>
</dbReference>
<dbReference type="InterPro" id="IPR006994">
    <property type="entry name" value="TCF25/Rqc1"/>
</dbReference>
<reference evidence="2" key="3">
    <citation type="submission" date="2015-06" db="UniProtKB">
        <authorList>
            <consortium name="EnsemblMetazoa"/>
        </authorList>
    </citation>
    <scope>IDENTIFICATION</scope>
</reference>
<reference evidence="3" key="1">
    <citation type="submission" date="2012-12" db="EMBL/GenBank/DDBJ databases">
        <authorList>
            <person name="Hellsten U."/>
            <person name="Grimwood J."/>
            <person name="Chapman J.A."/>
            <person name="Shapiro H."/>
            <person name="Aerts A."/>
            <person name="Otillar R.P."/>
            <person name="Terry A.Y."/>
            <person name="Boore J.L."/>
            <person name="Simakov O."/>
            <person name="Marletaz F."/>
            <person name="Cho S.-J."/>
            <person name="Edsinger-Gonzales E."/>
            <person name="Havlak P."/>
            <person name="Kuo D.-H."/>
            <person name="Larsson T."/>
            <person name="Lv J."/>
            <person name="Arendt D."/>
            <person name="Savage R."/>
            <person name="Osoegawa K."/>
            <person name="de Jong P."/>
            <person name="Lindberg D.R."/>
            <person name="Seaver E.C."/>
            <person name="Weisblat D.A."/>
            <person name="Putnam N.H."/>
            <person name="Grigoriev I.V."/>
            <person name="Rokhsar D.S."/>
        </authorList>
    </citation>
    <scope>NUCLEOTIDE SEQUENCE</scope>
</reference>
<dbReference type="PANTHER" id="PTHR22684:SF0">
    <property type="entry name" value="RIBOSOME QUALITY CONTROL COMPLEX SUBUNIT TCF25"/>
    <property type="match status" value="1"/>
</dbReference>
<proteinExistence type="predicted"/>
<evidence type="ECO:0008006" key="4">
    <source>
        <dbReference type="Google" id="ProtNLM"/>
    </source>
</evidence>
<dbReference type="PANTHER" id="PTHR22684">
    <property type="entry name" value="NULP1-RELATED"/>
    <property type="match status" value="1"/>
</dbReference>
<protein>
    <recommendedName>
        <fullName evidence="4">Transcription factor 25</fullName>
    </recommendedName>
</protein>
<dbReference type="RefSeq" id="XP_009027250.1">
    <property type="nucleotide sequence ID" value="XM_009029002.1"/>
</dbReference>
<organism evidence="2 3">
    <name type="scientific">Helobdella robusta</name>
    <name type="common">Californian leech</name>
    <dbReference type="NCBI Taxonomy" id="6412"/>
    <lineage>
        <taxon>Eukaryota</taxon>
        <taxon>Metazoa</taxon>
        <taxon>Spiralia</taxon>
        <taxon>Lophotrochozoa</taxon>
        <taxon>Annelida</taxon>
        <taxon>Clitellata</taxon>
        <taxon>Hirudinea</taxon>
        <taxon>Rhynchobdellida</taxon>
        <taxon>Glossiphoniidae</taxon>
        <taxon>Helobdella</taxon>
    </lineage>
</organism>
<dbReference type="EMBL" id="AMQM01001578">
    <property type="status" value="NOT_ANNOTATED_CDS"/>
    <property type="molecule type" value="Genomic_DNA"/>
</dbReference>